<dbReference type="EMBL" id="CAXAMM010023003">
    <property type="protein sequence ID" value="CAK9052923.1"/>
    <property type="molecule type" value="Genomic_DNA"/>
</dbReference>
<comment type="caution">
    <text evidence="1">The sequence shown here is derived from an EMBL/GenBank/DDBJ whole genome shotgun (WGS) entry which is preliminary data.</text>
</comment>
<dbReference type="Proteomes" id="UP001642464">
    <property type="component" value="Unassembled WGS sequence"/>
</dbReference>
<gene>
    <name evidence="1" type="ORF">SCF082_LOCUS28908</name>
</gene>
<sequence length="113" mass="11973">MGAICTVEHDQQVARGIAITPSLKMSEIKLTGEAYCACANDEWQDDVPGGQRASAEQVEEASFAMNLHAAKTEASGVTHPALLGRIKEDTVGTKLSIQSSEYMGPIETSSSSM</sequence>
<name>A0ABP0MP79_9DINO</name>
<accession>A0ABP0MP79</accession>
<keyword evidence="2" id="KW-1185">Reference proteome</keyword>
<evidence type="ECO:0000313" key="1">
    <source>
        <dbReference type="EMBL" id="CAK9052923.1"/>
    </source>
</evidence>
<evidence type="ECO:0000313" key="2">
    <source>
        <dbReference type="Proteomes" id="UP001642464"/>
    </source>
</evidence>
<protein>
    <submittedName>
        <fullName evidence="1">Uncharacterized protein</fullName>
    </submittedName>
</protein>
<organism evidence="1 2">
    <name type="scientific">Durusdinium trenchii</name>
    <dbReference type="NCBI Taxonomy" id="1381693"/>
    <lineage>
        <taxon>Eukaryota</taxon>
        <taxon>Sar</taxon>
        <taxon>Alveolata</taxon>
        <taxon>Dinophyceae</taxon>
        <taxon>Suessiales</taxon>
        <taxon>Symbiodiniaceae</taxon>
        <taxon>Durusdinium</taxon>
    </lineage>
</organism>
<reference evidence="1 2" key="1">
    <citation type="submission" date="2024-02" db="EMBL/GenBank/DDBJ databases">
        <authorList>
            <person name="Chen Y."/>
            <person name="Shah S."/>
            <person name="Dougan E. K."/>
            <person name="Thang M."/>
            <person name="Chan C."/>
        </authorList>
    </citation>
    <scope>NUCLEOTIDE SEQUENCE [LARGE SCALE GENOMIC DNA]</scope>
</reference>
<proteinExistence type="predicted"/>